<keyword evidence="1" id="KW-1185">Reference proteome</keyword>
<dbReference type="AlphaFoldDB" id="A0A1I8FM58"/>
<dbReference type="Proteomes" id="UP000095280">
    <property type="component" value="Unplaced"/>
</dbReference>
<evidence type="ECO:0000313" key="2">
    <source>
        <dbReference type="WBParaSite" id="maker-unitig_39567-snap-gene-0.0-mRNA-1"/>
    </source>
</evidence>
<proteinExistence type="predicted"/>
<organism evidence="1 2">
    <name type="scientific">Macrostomum lignano</name>
    <dbReference type="NCBI Taxonomy" id="282301"/>
    <lineage>
        <taxon>Eukaryota</taxon>
        <taxon>Metazoa</taxon>
        <taxon>Spiralia</taxon>
        <taxon>Lophotrochozoa</taxon>
        <taxon>Platyhelminthes</taxon>
        <taxon>Rhabditophora</taxon>
        <taxon>Macrostomorpha</taxon>
        <taxon>Macrostomida</taxon>
        <taxon>Macrostomidae</taxon>
        <taxon>Macrostomum</taxon>
    </lineage>
</organism>
<sequence length="89" mass="9020">AGRLTVPAPILLFQNSAISKLRVNGRAGVGKPVAAGLSMAATASSSAAAATPIECIKPIFRRAYKALKGGGRALIVRFSKPSSADAKKA</sequence>
<dbReference type="WBParaSite" id="maker-unitig_39567-snap-gene-0.0-mRNA-1">
    <property type="protein sequence ID" value="maker-unitig_39567-snap-gene-0.0-mRNA-1"/>
    <property type="gene ID" value="maker-unitig_39567-snap-gene-0.0"/>
</dbReference>
<reference evidence="2" key="1">
    <citation type="submission" date="2016-11" db="UniProtKB">
        <authorList>
            <consortium name="WormBaseParasite"/>
        </authorList>
    </citation>
    <scope>IDENTIFICATION</scope>
</reference>
<accession>A0A1I8FM58</accession>
<evidence type="ECO:0000313" key="1">
    <source>
        <dbReference type="Proteomes" id="UP000095280"/>
    </source>
</evidence>
<name>A0A1I8FM58_9PLAT</name>
<protein>
    <submittedName>
        <fullName evidence="2">Ribosomal_L18e/L15P domain-containing protein</fullName>
    </submittedName>
</protein>